<gene>
    <name evidence="2" type="ORF">H6A32_02635</name>
</gene>
<dbReference type="PANTHER" id="PTHR40396:SF1">
    <property type="entry name" value="ATPASE AAA-TYPE CORE DOMAIN-CONTAINING PROTEIN"/>
    <property type="match status" value="1"/>
</dbReference>
<reference evidence="2 3" key="1">
    <citation type="journal article" date="2021" name="Sci. Rep.">
        <title>The distribution of antibiotic resistance genes in chicken gut microbiota commensals.</title>
        <authorList>
            <person name="Juricova H."/>
            <person name="Matiasovicova J."/>
            <person name="Kubasova T."/>
            <person name="Cejkova D."/>
            <person name="Rychlik I."/>
        </authorList>
    </citation>
    <scope>NUCLEOTIDE SEQUENCE [LARGE SCALE GENOMIC DNA]</scope>
    <source>
        <strain evidence="2 3">An770</strain>
    </source>
</reference>
<keyword evidence="2" id="KW-0067">ATP-binding</keyword>
<organism evidence="2 3">
    <name type="scientific">Drancourtella massiliensis</name>
    <dbReference type="NCBI Taxonomy" id="1632013"/>
    <lineage>
        <taxon>Bacteria</taxon>
        <taxon>Bacillati</taxon>
        <taxon>Bacillota</taxon>
        <taxon>Clostridia</taxon>
        <taxon>Eubacteriales</taxon>
        <taxon>Oscillospiraceae</taxon>
        <taxon>Drancourtella</taxon>
    </lineage>
</organism>
<dbReference type="GO" id="GO:0005524">
    <property type="term" value="F:ATP binding"/>
    <property type="evidence" value="ECO:0007669"/>
    <property type="project" value="UniProtKB-KW"/>
</dbReference>
<protein>
    <submittedName>
        <fullName evidence="2">ATP-binding protein</fullName>
    </submittedName>
</protein>
<dbReference type="Proteomes" id="UP000775686">
    <property type="component" value="Unassembled WGS sequence"/>
</dbReference>
<feature type="domain" description="ATPase AAA-type core" evidence="1">
    <location>
        <begin position="332"/>
        <end position="393"/>
    </location>
</feature>
<evidence type="ECO:0000259" key="1">
    <source>
        <dbReference type="Pfam" id="PF13304"/>
    </source>
</evidence>
<dbReference type="Gene3D" id="3.40.50.300">
    <property type="entry name" value="P-loop containing nucleotide triphosphate hydrolases"/>
    <property type="match status" value="1"/>
</dbReference>
<accession>A0ABS2EE20</accession>
<evidence type="ECO:0000313" key="2">
    <source>
        <dbReference type="EMBL" id="MBM6743215.1"/>
    </source>
</evidence>
<dbReference type="InterPro" id="IPR003959">
    <property type="entry name" value="ATPase_AAA_core"/>
</dbReference>
<dbReference type="EMBL" id="JACJKH010000003">
    <property type="protein sequence ID" value="MBM6743215.1"/>
    <property type="molecule type" value="Genomic_DNA"/>
</dbReference>
<comment type="caution">
    <text evidence="2">The sequence shown here is derived from an EMBL/GenBank/DDBJ whole genome shotgun (WGS) entry which is preliminary data.</text>
</comment>
<dbReference type="SUPFAM" id="SSF52540">
    <property type="entry name" value="P-loop containing nucleoside triphosphate hydrolases"/>
    <property type="match status" value="1"/>
</dbReference>
<dbReference type="InterPro" id="IPR027417">
    <property type="entry name" value="P-loop_NTPase"/>
</dbReference>
<sequence>MKDIYLTRYSVKGIKTLDQLISLSFYKKTISKNPNTQEYNIKGIYGMNGSGKSGIITSVEILRNLLIDPGYLNNPIAQKNLDAIINKGTEELFIEAEYMVNLKESPLLFRYSVTLTRDTSGKYAVTHECLSGKKATSRNDSMDIVYEVSGGEIVFISGINEHSKFSADIQSKTMNLLETATMCALFYEKFLLSAIKNQEHHQGNLWIGLCLLYFFGKELHVYLDQSDDHRNYVAQISLEHYDDSEKYKNEIDTVLSRFLKMNNDYLNVLSASGNIVSKQMYINFEKDVHKLYDFLHIFKSDLQGIEIDKKENHNLWVCDLIMEYSSYRIHAEYESTGIKKLIRLFAYIKEMVEGGIVFIDEFDSNLHDVYLCALLEYLMEYGEGQLCFTTHNVGPMDILKQRKKSIDFLSENHQIYSWKTNGNYSPSRLYRNGMIEGSPFNVDSIDFIGVFGSGGEDE</sequence>
<keyword evidence="2" id="KW-0547">Nucleotide-binding</keyword>
<dbReference type="PANTHER" id="PTHR40396">
    <property type="entry name" value="ATPASE-LIKE PROTEIN"/>
    <property type="match status" value="1"/>
</dbReference>
<proteinExistence type="predicted"/>
<keyword evidence="3" id="KW-1185">Reference proteome</keyword>
<name>A0ABS2EE20_9FIRM</name>
<dbReference type="RefSeq" id="WP_204863687.1">
    <property type="nucleotide sequence ID" value="NZ_JACJKH010000003.1"/>
</dbReference>
<evidence type="ECO:0000313" key="3">
    <source>
        <dbReference type="Proteomes" id="UP000775686"/>
    </source>
</evidence>
<dbReference type="Pfam" id="PF13304">
    <property type="entry name" value="AAA_21"/>
    <property type="match status" value="1"/>
</dbReference>